<comment type="caution">
    <text evidence="3">The sequence shown here is derived from an EMBL/GenBank/DDBJ whole genome shotgun (WGS) entry which is preliminary data.</text>
</comment>
<evidence type="ECO:0000313" key="4">
    <source>
        <dbReference type="Proteomes" id="UP001516400"/>
    </source>
</evidence>
<dbReference type="AlphaFoldDB" id="A0ABD2MHS3"/>
<feature type="compositionally biased region" description="Basic and acidic residues" evidence="2">
    <location>
        <begin position="623"/>
        <end position="636"/>
    </location>
</feature>
<feature type="coiled-coil region" evidence="1">
    <location>
        <begin position="315"/>
        <end position="545"/>
    </location>
</feature>
<dbReference type="PANTHER" id="PTHR21715">
    <property type="entry name" value="RH04127P"/>
    <property type="match status" value="1"/>
</dbReference>
<dbReference type="PANTHER" id="PTHR21715:SF0">
    <property type="entry name" value="RH04127P"/>
    <property type="match status" value="1"/>
</dbReference>
<dbReference type="EMBL" id="JABFTP020000001">
    <property type="protein sequence ID" value="KAL3265890.1"/>
    <property type="molecule type" value="Genomic_DNA"/>
</dbReference>
<feature type="compositionally biased region" description="Basic and acidic residues" evidence="2">
    <location>
        <begin position="670"/>
        <end position="679"/>
    </location>
</feature>
<feature type="region of interest" description="Disordered" evidence="2">
    <location>
        <begin position="161"/>
        <end position="192"/>
    </location>
</feature>
<reference evidence="3 4" key="1">
    <citation type="journal article" date="2021" name="BMC Biol.">
        <title>Horizontally acquired antibacterial genes associated with adaptive radiation of ladybird beetles.</title>
        <authorList>
            <person name="Li H.S."/>
            <person name="Tang X.F."/>
            <person name="Huang Y.H."/>
            <person name="Xu Z.Y."/>
            <person name="Chen M.L."/>
            <person name="Du X.Y."/>
            <person name="Qiu B.Y."/>
            <person name="Chen P.T."/>
            <person name="Zhang W."/>
            <person name="Slipinski A."/>
            <person name="Escalona H.E."/>
            <person name="Waterhouse R.M."/>
            <person name="Zwick A."/>
            <person name="Pang H."/>
        </authorList>
    </citation>
    <scope>NUCLEOTIDE SEQUENCE [LARGE SCALE GENOMIC DNA]</scope>
    <source>
        <strain evidence="3">SYSU2018</strain>
    </source>
</reference>
<keyword evidence="4" id="KW-1185">Reference proteome</keyword>
<protein>
    <submittedName>
        <fullName evidence="3">Uncharacterized protein</fullName>
    </submittedName>
</protein>
<dbReference type="Proteomes" id="UP001516400">
    <property type="component" value="Unassembled WGS sequence"/>
</dbReference>
<sequence>MVKKARTDSQSISLGEPTDDATFARDDLPSLEEPAFSNISLLPKKLEPLLPLDKTASPRRLRRSPTIDLNASPRHESKFVKQKSEDHIMINKKFALSNTNSFSDDLFEKHPKIFDTKSELKITGGGSMFLKANTKKFDVTPDNHKAVVKILRDSFDSSKKLSLNDASKKEDTSPQDGGKDTNEKELEEDDKKSVRFIMQKKLQFDLSDENSDNDEIPSEKVINPVLQISFAPQIKTKSPFTLAMEDQVLDKPPLPKKNLKIIKPNPTDFIKPTLIKTRSSDSEDESPNGRVKRITMEEIDLDSDNSLDSPNGLITRKTRELEQKMEQRVERLREKMWKSKNEELVEFQENLEDSQREELKRIMVKENEIHEKNIQEELNRLRTELENKNKTILDEEKTKMKDKLETFKLELESKFNTEENELKEKFELKKEELEKYYEEKQAEIETNLAETMEKNRDELIVSHNSILEQLRQNNSIIIEQLKKEQRLEEEQIRREHKNKMEKLGSNLAKELEPDDEKYEKLRCEKKLLEDKYKCLKEKYIRLKNDVRLTIEKRNKKKEESKSGTTITTGSETEKSFSANKDRTPLHSPTRKNSEKPPTPKNPKLKTDHRGPKENSPNEIDTSISDRSDGKTNRNDYDTSDNSISHGRSRKKLFSRMKSSSGTRAKGSKNAPHERSCSPVENLRRQLQKLEDLEDQFPQNQQSDTYHLRYPFSDAHKFEGSSELEFFRHRIHLERDSIKRAKESLRSQKTLFQQRQKELKLKHGSMARHTYQQLCQEEKELTDMEVSLHRTRSLLGEKVIRLRHLEQTLQRATLPKEPKYDDATLSDLSSHSASSGISSTEFAAADVHFGKGLLKVDSFQESSEIIQNLESLNSEIREIWEVLRNQHQQSGSITALIPPLVYPDLGWPVLASTAATLPAPPSIPTLADRLNNYRQHIALVNAQSTVVTHAANQGATTSLVERTRNLRHWLKQAGVENNGEGANPQANL</sequence>
<evidence type="ECO:0000256" key="1">
    <source>
        <dbReference type="SAM" id="Coils"/>
    </source>
</evidence>
<name>A0ABD2MHS3_9CUCU</name>
<accession>A0ABD2MHS3</accession>
<keyword evidence="1" id="KW-0175">Coiled coil</keyword>
<feature type="compositionally biased region" description="Basic and acidic residues" evidence="2">
    <location>
        <begin position="571"/>
        <end position="584"/>
    </location>
</feature>
<dbReference type="InterPro" id="IPR053233">
    <property type="entry name" value="ABRA-related"/>
</dbReference>
<evidence type="ECO:0000313" key="3">
    <source>
        <dbReference type="EMBL" id="KAL3265890.1"/>
    </source>
</evidence>
<feature type="region of interest" description="Disordered" evidence="2">
    <location>
        <begin position="554"/>
        <end position="679"/>
    </location>
</feature>
<evidence type="ECO:0000256" key="2">
    <source>
        <dbReference type="SAM" id="MobiDB-lite"/>
    </source>
</evidence>
<feature type="region of interest" description="Disordered" evidence="2">
    <location>
        <begin position="1"/>
        <end position="27"/>
    </location>
</feature>
<proteinExistence type="predicted"/>
<gene>
    <name evidence="3" type="ORF">HHI36_010081</name>
</gene>
<organism evidence="3 4">
    <name type="scientific">Cryptolaemus montrouzieri</name>
    <dbReference type="NCBI Taxonomy" id="559131"/>
    <lineage>
        <taxon>Eukaryota</taxon>
        <taxon>Metazoa</taxon>
        <taxon>Ecdysozoa</taxon>
        <taxon>Arthropoda</taxon>
        <taxon>Hexapoda</taxon>
        <taxon>Insecta</taxon>
        <taxon>Pterygota</taxon>
        <taxon>Neoptera</taxon>
        <taxon>Endopterygota</taxon>
        <taxon>Coleoptera</taxon>
        <taxon>Polyphaga</taxon>
        <taxon>Cucujiformia</taxon>
        <taxon>Coccinelloidea</taxon>
        <taxon>Coccinellidae</taxon>
        <taxon>Scymninae</taxon>
        <taxon>Scymnini</taxon>
        <taxon>Cryptolaemus</taxon>
    </lineage>
</organism>
<feature type="compositionally biased region" description="Basic and acidic residues" evidence="2">
    <location>
        <begin position="166"/>
        <end position="192"/>
    </location>
</feature>